<dbReference type="Proteomes" id="UP000887564">
    <property type="component" value="Unplaced"/>
</dbReference>
<dbReference type="Gene3D" id="3.30.450.30">
    <property type="entry name" value="Dynein light chain 2a, cytoplasmic"/>
    <property type="match status" value="1"/>
</dbReference>
<reference evidence="2" key="1">
    <citation type="submission" date="2022-11" db="UniProtKB">
        <authorList>
            <consortium name="WormBaseParasite"/>
        </authorList>
    </citation>
    <scope>IDENTIFICATION</scope>
</reference>
<name>A0A914S6E6_PAREQ</name>
<evidence type="ECO:0000313" key="2">
    <source>
        <dbReference type="WBParaSite" id="PEQ_0000979101-mRNA-1"/>
    </source>
</evidence>
<dbReference type="SUPFAM" id="SSF103196">
    <property type="entry name" value="Roadblock/LC7 domain"/>
    <property type="match status" value="1"/>
</dbReference>
<dbReference type="AlphaFoldDB" id="A0A914S6E6"/>
<keyword evidence="1" id="KW-1185">Reference proteome</keyword>
<organism evidence="1 2">
    <name type="scientific">Parascaris equorum</name>
    <name type="common">Equine roundworm</name>
    <dbReference type="NCBI Taxonomy" id="6256"/>
    <lineage>
        <taxon>Eukaryota</taxon>
        <taxon>Metazoa</taxon>
        <taxon>Ecdysozoa</taxon>
        <taxon>Nematoda</taxon>
        <taxon>Chromadorea</taxon>
        <taxon>Rhabditida</taxon>
        <taxon>Spirurina</taxon>
        <taxon>Ascaridomorpha</taxon>
        <taxon>Ascaridoidea</taxon>
        <taxon>Ascarididae</taxon>
        <taxon>Parascaris</taxon>
    </lineage>
</organism>
<dbReference type="WBParaSite" id="PEQ_0000979101-mRNA-1">
    <property type="protein sequence ID" value="PEQ_0000979101-mRNA-1"/>
    <property type="gene ID" value="PEQ_0000979101"/>
</dbReference>
<protein>
    <submittedName>
        <fullName evidence="2">Uncharacterized protein</fullName>
    </submittedName>
</protein>
<proteinExistence type="predicted"/>
<accession>A0A914S6E6</accession>
<evidence type="ECO:0000313" key="1">
    <source>
        <dbReference type="Proteomes" id="UP000887564"/>
    </source>
</evidence>
<sequence>MIIECEDGIIAITKVASMLLAVKANSSVPMGLLNAKLKALSDYLYNPLAVVSSKE</sequence>